<proteinExistence type="predicted"/>
<dbReference type="RefSeq" id="WP_128442272.1">
    <property type="nucleotide sequence ID" value="NZ_SBIP01000002.1"/>
</dbReference>
<evidence type="ECO:0000313" key="1">
    <source>
        <dbReference type="EMBL" id="RWX78294.1"/>
    </source>
</evidence>
<reference evidence="1 2" key="1">
    <citation type="submission" date="2019-01" db="EMBL/GenBank/DDBJ databases">
        <title>The draft genome of Rhizobium sp. 24NR.</title>
        <authorList>
            <person name="Liu L."/>
            <person name="Liang L."/>
            <person name="Shi S."/>
            <person name="Xu L."/>
            <person name="Wang X."/>
            <person name="Li L."/>
            <person name="Zhang X."/>
        </authorList>
    </citation>
    <scope>NUCLEOTIDE SEQUENCE [LARGE SCALE GENOMIC DNA]</scope>
    <source>
        <strain evidence="1 2">24NR</strain>
    </source>
</reference>
<accession>A0A444LH98</accession>
<keyword evidence="2" id="KW-1185">Reference proteome</keyword>
<dbReference type="Proteomes" id="UP000287687">
    <property type="component" value="Unassembled WGS sequence"/>
</dbReference>
<evidence type="ECO:0000313" key="2">
    <source>
        <dbReference type="Proteomes" id="UP000287687"/>
    </source>
</evidence>
<comment type="caution">
    <text evidence="1">The sequence shown here is derived from an EMBL/GenBank/DDBJ whole genome shotgun (WGS) entry which is preliminary data.</text>
</comment>
<dbReference type="AlphaFoldDB" id="A0A444LH98"/>
<protein>
    <submittedName>
        <fullName evidence="1">Uncharacterized protein</fullName>
    </submittedName>
</protein>
<gene>
    <name evidence="1" type="ORF">EPK99_06600</name>
</gene>
<sequence>MADKFKIMEMKREGDQWAVKVAVPTNMLGFSSFSVKVEAEMNPPGGGVVDRDIADVLKTVGKRTAYAFQVLANVAFEALDEESVKSVKGAILHDATHSPDRT</sequence>
<dbReference type="EMBL" id="SBIP01000002">
    <property type="protein sequence ID" value="RWX78294.1"/>
    <property type="molecule type" value="Genomic_DNA"/>
</dbReference>
<organism evidence="1 2">
    <name type="scientific">Neorhizobium lilium</name>
    <dbReference type="NCBI Taxonomy" id="2503024"/>
    <lineage>
        <taxon>Bacteria</taxon>
        <taxon>Pseudomonadati</taxon>
        <taxon>Pseudomonadota</taxon>
        <taxon>Alphaproteobacteria</taxon>
        <taxon>Hyphomicrobiales</taxon>
        <taxon>Rhizobiaceae</taxon>
        <taxon>Rhizobium/Agrobacterium group</taxon>
        <taxon>Neorhizobium</taxon>
    </lineage>
</organism>
<name>A0A444LH98_9HYPH</name>